<proteinExistence type="predicted"/>
<dbReference type="EMBL" id="GL732647">
    <property type="protein sequence ID" value="EFX68881.1"/>
    <property type="molecule type" value="Genomic_DNA"/>
</dbReference>
<name>E9HHA3_DAPPU</name>
<dbReference type="PhylomeDB" id="E9HHA3"/>
<dbReference type="SUPFAM" id="SSF52980">
    <property type="entry name" value="Restriction endonuclease-like"/>
    <property type="match status" value="1"/>
</dbReference>
<dbReference type="eggNOG" id="ENOG502S1HG">
    <property type="taxonomic scope" value="Eukaryota"/>
</dbReference>
<dbReference type="AlphaFoldDB" id="E9HHA3"/>
<gene>
    <name evidence="2" type="ORF">DAPPUDRAFT_329664</name>
</gene>
<dbReference type="Gene3D" id="3.90.320.10">
    <property type="match status" value="1"/>
</dbReference>
<reference evidence="2 3" key="1">
    <citation type="journal article" date="2011" name="Science">
        <title>The ecoresponsive genome of Daphnia pulex.</title>
        <authorList>
            <person name="Colbourne J.K."/>
            <person name="Pfrender M.E."/>
            <person name="Gilbert D."/>
            <person name="Thomas W.K."/>
            <person name="Tucker A."/>
            <person name="Oakley T.H."/>
            <person name="Tokishita S."/>
            <person name="Aerts A."/>
            <person name="Arnold G.J."/>
            <person name="Basu M.K."/>
            <person name="Bauer D.J."/>
            <person name="Caceres C.E."/>
            <person name="Carmel L."/>
            <person name="Casola C."/>
            <person name="Choi J.H."/>
            <person name="Detter J.C."/>
            <person name="Dong Q."/>
            <person name="Dusheyko S."/>
            <person name="Eads B.D."/>
            <person name="Frohlich T."/>
            <person name="Geiler-Samerotte K.A."/>
            <person name="Gerlach D."/>
            <person name="Hatcher P."/>
            <person name="Jogdeo S."/>
            <person name="Krijgsveld J."/>
            <person name="Kriventseva E.V."/>
            <person name="Kultz D."/>
            <person name="Laforsch C."/>
            <person name="Lindquist E."/>
            <person name="Lopez J."/>
            <person name="Manak J.R."/>
            <person name="Muller J."/>
            <person name="Pangilinan J."/>
            <person name="Patwardhan R.P."/>
            <person name="Pitluck S."/>
            <person name="Pritham E.J."/>
            <person name="Rechtsteiner A."/>
            <person name="Rho M."/>
            <person name="Rogozin I.B."/>
            <person name="Sakarya O."/>
            <person name="Salamov A."/>
            <person name="Schaack S."/>
            <person name="Shapiro H."/>
            <person name="Shiga Y."/>
            <person name="Skalitzky C."/>
            <person name="Smith Z."/>
            <person name="Souvorov A."/>
            <person name="Sung W."/>
            <person name="Tang Z."/>
            <person name="Tsuchiya D."/>
            <person name="Tu H."/>
            <person name="Vos H."/>
            <person name="Wang M."/>
            <person name="Wolf Y.I."/>
            <person name="Yamagata H."/>
            <person name="Yamada T."/>
            <person name="Ye Y."/>
            <person name="Shaw J.R."/>
            <person name="Andrews J."/>
            <person name="Crease T.J."/>
            <person name="Tang H."/>
            <person name="Lucas S.M."/>
            <person name="Robertson H.M."/>
            <person name="Bork P."/>
            <person name="Koonin E.V."/>
            <person name="Zdobnov E.M."/>
            <person name="Grigoriev I.V."/>
            <person name="Lynch M."/>
            <person name="Boore J.L."/>
        </authorList>
    </citation>
    <scope>NUCLEOTIDE SEQUENCE [LARGE SCALE GENOMIC DNA]</scope>
</reference>
<dbReference type="FunCoup" id="E9HHA3">
    <property type="interactions" value="4"/>
</dbReference>
<dbReference type="GO" id="GO:0006281">
    <property type="term" value="P:DNA repair"/>
    <property type="evidence" value="ECO:0007669"/>
    <property type="project" value="UniProtKB-ARBA"/>
</dbReference>
<dbReference type="Pfam" id="PF09588">
    <property type="entry name" value="YqaJ"/>
    <property type="match status" value="1"/>
</dbReference>
<dbReference type="OrthoDB" id="6357546at2759"/>
<organism evidence="2 3">
    <name type="scientific">Daphnia pulex</name>
    <name type="common">Water flea</name>
    <dbReference type="NCBI Taxonomy" id="6669"/>
    <lineage>
        <taxon>Eukaryota</taxon>
        <taxon>Metazoa</taxon>
        <taxon>Ecdysozoa</taxon>
        <taxon>Arthropoda</taxon>
        <taxon>Crustacea</taxon>
        <taxon>Branchiopoda</taxon>
        <taxon>Diplostraca</taxon>
        <taxon>Cladocera</taxon>
        <taxon>Anomopoda</taxon>
        <taxon>Daphniidae</taxon>
        <taxon>Daphnia</taxon>
    </lineage>
</organism>
<dbReference type="InterPro" id="IPR011335">
    <property type="entry name" value="Restrct_endonuc-II-like"/>
</dbReference>
<dbReference type="KEGG" id="dpx:DAPPUDRAFT_329664"/>
<evidence type="ECO:0000259" key="1">
    <source>
        <dbReference type="Pfam" id="PF09588"/>
    </source>
</evidence>
<dbReference type="OMA" id="ETHQINC"/>
<dbReference type="PANTHER" id="PTHR39953">
    <property type="entry name" value="RE54151P"/>
    <property type="match status" value="1"/>
</dbReference>
<dbReference type="HOGENOM" id="CLU_049083_0_0_1"/>
<dbReference type="PANTHER" id="PTHR39953:SF1">
    <property type="entry name" value="RE54151P"/>
    <property type="match status" value="1"/>
</dbReference>
<evidence type="ECO:0000313" key="2">
    <source>
        <dbReference type="EMBL" id="EFX68881.1"/>
    </source>
</evidence>
<accession>E9HHA3</accession>
<protein>
    <recommendedName>
        <fullName evidence="1">YqaJ viral recombinase domain-containing protein</fullName>
    </recommendedName>
</protein>
<dbReference type="Proteomes" id="UP000000305">
    <property type="component" value="Unassembled WGS sequence"/>
</dbReference>
<dbReference type="InterPro" id="IPR011604">
    <property type="entry name" value="PDDEXK-like_dom_sf"/>
</dbReference>
<evidence type="ECO:0000313" key="3">
    <source>
        <dbReference type="Proteomes" id="UP000000305"/>
    </source>
</evidence>
<sequence>MVARGHIHMFSDYIKKDSNFIAPEIRCVKATRNGRESYGDSAIGYVQLKRTHGQCTIIAACCPEQSVRSKSYRVQVEIDLTKSVIISAVCHDCIASAGGCKHALAVLGWLHRESEKKSVTEVKAYWKKKRKKTPANSFYREVVEWANTVTPQSQNSRSQSSLYYHVSEELSWCDKVDIHVLSLRFRSRHQSTNAFDFLAFSKSYMTTENCKVAEMNTRDQSDNAEWFRLRYCRITASKVYEGSKCNTIDGSLTNTLFGANKLRDTKAMNRGRKLEPLVLREVHIKTKMLFKKCGLLLSADHPVFGASPDGISSTHVLEIKCPLTAKTKLNYINAKGEIVEKVKSQIQLQMAFSGRRMGILCVADPDFEKNKNVEIVPLSYDEEHVKCLIEKGLHFWTESIWPILTSV</sequence>
<dbReference type="InParanoid" id="E9HHA3"/>
<dbReference type="CDD" id="cd22343">
    <property type="entry name" value="PDDEXK_lambda_exonuclease-like"/>
    <property type="match status" value="1"/>
</dbReference>
<keyword evidence="3" id="KW-1185">Reference proteome</keyword>
<dbReference type="InterPro" id="IPR019080">
    <property type="entry name" value="YqaJ_viral_recombinase"/>
</dbReference>
<feature type="domain" description="YqaJ viral recombinase" evidence="1">
    <location>
        <begin position="225"/>
        <end position="355"/>
    </location>
</feature>